<dbReference type="EMBL" id="JBHLTR010000031">
    <property type="protein sequence ID" value="MFC0560549.1"/>
    <property type="molecule type" value="Genomic_DNA"/>
</dbReference>
<dbReference type="InterPro" id="IPR001585">
    <property type="entry name" value="TAL/FSA"/>
</dbReference>
<dbReference type="PANTHER" id="PTHR10683">
    <property type="entry name" value="TRANSALDOLASE"/>
    <property type="match status" value="1"/>
</dbReference>
<keyword evidence="3" id="KW-0808">Transferase</keyword>
<accession>A0ABV6NIE8</accession>
<dbReference type="EC" id="2.2.1.2" evidence="3"/>
<reference evidence="3 4" key="1">
    <citation type="submission" date="2024-09" db="EMBL/GenBank/DDBJ databases">
        <authorList>
            <person name="Sun Q."/>
            <person name="Mori K."/>
        </authorList>
    </citation>
    <scope>NUCLEOTIDE SEQUENCE [LARGE SCALE GENOMIC DNA]</scope>
    <source>
        <strain evidence="3 4">NCAIM B.02301</strain>
    </source>
</reference>
<evidence type="ECO:0000313" key="4">
    <source>
        <dbReference type="Proteomes" id="UP001589833"/>
    </source>
</evidence>
<keyword evidence="2" id="KW-0704">Schiff base</keyword>
<dbReference type="SUPFAM" id="SSF51569">
    <property type="entry name" value="Aldolase"/>
    <property type="match status" value="1"/>
</dbReference>
<evidence type="ECO:0000313" key="3">
    <source>
        <dbReference type="EMBL" id="MFC0560549.1"/>
    </source>
</evidence>
<dbReference type="Gene3D" id="3.20.20.70">
    <property type="entry name" value="Aldolase class I"/>
    <property type="match status" value="1"/>
</dbReference>
<dbReference type="PANTHER" id="PTHR10683:SF36">
    <property type="entry name" value="TRANSALDOLASE"/>
    <property type="match status" value="1"/>
</dbReference>
<dbReference type="Pfam" id="PF00923">
    <property type="entry name" value="TAL_FSA"/>
    <property type="match status" value="1"/>
</dbReference>
<sequence length="221" mass="24552">MKLLIDSADIKSIKHLIEYYQIEGVTTNPTILTMETANYWEQLRQIRSIIGQDKMFFVQTLAVNSTEIIEEALKIISELDENVHIKVPVIDEGYKALKELNRLGIKTLATAIFTAQQALMAAKCGANFVAPYVNRIDNVSGDGINVVSEIVKLSEMHQLSTEVLAASFKNVNQVHQCSLVGAHSITASPDIIEQLHSHPSSAISVKQFSKDWEARFGSVRI</sequence>
<dbReference type="Proteomes" id="UP001589833">
    <property type="component" value="Unassembled WGS sequence"/>
</dbReference>
<dbReference type="GO" id="GO:0004801">
    <property type="term" value="F:transaldolase activity"/>
    <property type="evidence" value="ECO:0007669"/>
    <property type="project" value="UniProtKB-EC"/>
</dbReference>
<dbReference type="CDD" id="cd00956">
    <property type="entry name" value="Transaldolase_FSA"/>
    <property type="match status" value="1"/>
</dbReference>
<dbReference type="PROSITE" id="PS01054">
    <property type="entry name" value="TRANSALDOLASE_1"/>
    <property type="match status" value="1"/>
</dbReference>
<comment type="caution">
    <text evidence="3">The sequence shown here is derived from an EMBL/GenBank/DDBJ whole genome shotgun (WGS) entry which is preliminary data.</text>
</comment>
<dbReference type="InterPro" id="IPR018225">
    <property type="entry name" value="Transaldolase_AS"/>
</dbReference>
<organism evidence="3 4">
    <name type="scientific">Halalkalibacter alkalisediminis</name>
    <dbReference type="NCBI Taxonomy" id="935616"/>
    <lineage>
        <taxon>Bacteria</taxon>
        <taxon>Bacillati</taxon>
        <taxon>Bacillota</taxon>
        <taxon>Bacilli</taxon>
        <taxon>Bacillales</taxon>
        <taxon>Bacillaceae</taxon>
        <taxon>Halalkalibacter</taxon>
    </lineage>
</organism>
<proteinExistence type="predicted"/>
<keyword evidence="4" id="KW-1185">Reference proteome</keyword>
<dbReference type="InterPro" id="IPR033919">
    <property type="entry name" value="TSA/FSA_arc/bac"/>
</dbReference>
<dbReference type="InterPro" id="IPR013785">
    <property type="entry name" value="Aldolase_TIM"/>
</dbReference>
<evidence type="ECO:0000256" key="2">
    <source>
        <dbReference type="ARBA" id="ARBA00023270"/>
    </source>
</evidence>
<protein>
    <submittedName>
        <fullName evidence="3">Transaldolase family protein</fullName>
        <ecNumber evidence="3">2.2.1.2</ecNumber>
    </submittedName>
</protein>
<evidence type="ECO:0000256" key="1">
    <source>
        <dbReference type="ARBA" id="ARBA00004496"/>
    </source>
</evidence>
<name>A0ABV6NIE8_9BACI</name>
<gene>
    <name evidence="3" type="ORF">ACFFH4_16280</name>
</gene>
<dbReference type="RefSeq" id="WP_273844318.1">
    <property type="nucleotide sequence ID" value="NZ_JAQQWT010000008.1"/>
</dbReference>
<comment type="subcellular location">
    <subcellularLocation>
        <location evidence="1">Cytoplasm</location>
    </subcellularLocation>
</comment>